<evidence type="ECO:0000313" key="1">
    <source>
        <dbReference type="EMBL" id="RJG12910.1"/>
    </source>
</evidence>
<dbReference type="AlphaFoldDB" id="A0A418XKB4"/>
<keyword evidence="2" id="KW-1185">Reference proteome</keyword>
<gene>
    <name evidence="1" type="ORF">D3879_06415</name>
</gene>
<evidence type="ECO:0000313" key="2">
    <source>
        <dbReference type="Proteomes" id="UP000284021"/>
    </source>
</evidence>
<accession>A0A418XKB4</accession>
<comment type="caution">
    <text evidence="1">The sequence shown here is derived from an EMBL/GenBank/DDBJ whole genome shotgun (WGS) entry which is preliminary data.</text>
</comment>
<sequence length="191" mass="21360">MVAFAFNGNATADDYNQERQPFMNTELVINLWAIFDGSTGFVYGLAGKAYNVPGTERQKLDLLKALSATDHVTAKRYKVPERFSVSFTDGSSESGITYLNSVYTPYAQLFEDVFKSIEQELPPIFNLSSEDCGLIHQAIPQDPLCVTTVLYEDEVGNIRPIITDEDREWVRLQEELAHGSDNACSEESESL</sequence>
<dbReference type="EMBL" id="QYUR01000002">
    <property type="protein sequence ID" value="RJG12910.1"/>
    <property type="molecule type" value="Genomic_DNA"/>
</dbReference>
<reference evidence="1 2" key="1">
    <citation type="submission" date="2018-09" db="EMBL/GenBank/DDBJ databases">
        <authorList>
            <person name="Zhu H."/>
        </authorList>
    </citation>
    <scope>NUCLEOTIDE SEQUENCE [LARGE SCALE GENOMIC DNA]</scope>
    <source>
        <strain evidence="1 2">K1S02-6</strain>
    </source>
</reference>
<organism evidence="1 2">
    <name type="scientific">Pseudomonas cavernicola</name>
    <dbReference type="NCBI Taxonomy" id="2320866"/>
    <lineage>
        <taxon>Bacteria</taxon>
        <taxon>Pseudomonadati</taxon>
        <taxon>Pseudomonadota</taxon>
        <taxon>Gammaproteobacteria</taxon>
        <taxon>Pseudomonadales</taxon>
        <taxon>Pseudomonadaceae</taxon>
        <taxon>Pseudomonas</taxon>
    </lineage>
</organism>
<dbReference type="Proteomes" id="UP000284021">
    <property type="component" value="Unassembled WGS sequence"/>
</dbReference>
<name>A0A418XKB4_9PSED</name>
<protein>
    <submittedName>
        <fullName evidence="1">Uncharacterized protein</fullName>
    </submittedName>
</protein>
<proteinExistence type="predicted"/>